<protein>
    <submittedName>
        <fullName evidence="3">Uncharacterized protein</fullName>
    </submittedName>
</protein>
<keyword evidence="2" id="KW-1133">Transmembrane helix</keyword>
<evidence type="ECO:0000313" key="3">
    <source>
        <dbReference type="EMBL" id="TQM90437.1"/>
    </source>
</evidence>
<dbReference type="AlphaFoldDB" id="A0A543K5S8"/>
<keyword evidence="1" id="KW-0175">Coiled coil</keyword>
<dbReference type="RefSeq" id="WP_142084894.1">
    <property type="nucleotide sequence ID" value="NZ_VFPT01000002.1"/>
</dbReference>
<keyword evidence="2" id="KW-0812">Transmembrane</keyword>
<proteinExistence type="predicted"/>
<sequence>MHEIFATEPSETLSAAQEAIKRGYNEFKEGLSHAYRQIEDLENRTEAATRTIIASEPKREMLKEEIAKASQATVTLQAAQEQAHRTLKQAKNMLLGAVILIVLSLLRGGPGFSTSFMPRSALAWVSYHAASFMFGLRLS</sequence>
<gene>
    <name evidence="3" type="ORF">BD293_3823</name>
</gene>
<reference evidence="3 4" key="1">
    <citation type="submission" date="2019-06" db="EMBL/GenBank/DDBJ databases">
        <title>Genomic Encyclopedia of Archaeal and Bacterial Type Strains, Phase II (KMG-II): from individual species to whole genera.</title>
        <authorList>
            <person name="Goeker M."/>
        </authorList>
    </citation>
    <scope>NUCLEOTIDE SEQUENCE [LARGE SCALE GENOMIC DNA]</scope>
    <source>
        <strain evidence="3 4">DSM 18423</strain>
    </source>
</reference>
<comment type="caution">
    <text evidence="3">The sequence shown here is derived from an EMBL/GenBank/DDBJ whole genome shotgun (WGS) entry which is preliminary data.</text>
</comment>
<accession>A0A543K5S8</accession>
<evidence type="ECO:0000313" key="4">
    <source>
        <dbReference type="Proteomes" id="UP000320582"/>
    </source>
</evidence>
<dbReference type="Proteomes" id="UP000320582">
    <property type="component" value="Unassembled WGS sequence"/>
</dbReference>
<feature type="coiled-coil region" evidence="1">
    <location>
        <begin position="24"/>
        <end position="82"/>
    </location>
</feature>
<keyword evidence="2" id="KW-0472">Membrane</keyword>
<feature type="transmembrane region" description="Helical" evidence="2">
    <location>
        <begin position="92"/>
        <end position="109"/>
    </location>
</feature>
<evidence type="ECO:0000256" key="2">
    <source>
        <dbReference type="SAM" id="Phobius"/>
    </source>
</evidence>
<keyword evidence="4" id="KW-1185">Reference proteome</keyword>
<name>A0A543K5S8_9RHOB</name>
<dbReference type="EMBL" id="VFPT01000002">
    <property type="protein sequence ID" value="TQM90437.1"/>
    <property type="molecule type" value="Genomic_DNA"/>
</dbReference>
<organism evidence="3 4">
    <name type="scientific">Roseinatronobacter monicus</name>
    <dbReference type="NCBI Taxonomy" id="393481"/>
    <lineage>
        <taxon>Bacteria</taxon>
        <taxon>Pseudomonadati</taxon>
        <taxon>Pseudomonadota</taxon>
        <taxon>Alphaproteobacteria</taxon>
        <taxon>Rhodobacterales</taxon>
        <taxon>Paracoccaceae</taxon>
        <taxon>Roseinatronobacter</taxon>
    </lineage>
</organism>
<evidence type="ECO:0000256" key="1">
    <source>
        <dbReference type="SAM" id="Coils"/>
    </source>
</evidence>